<dbReference type="InterPro" id="IPR043128">
    <property type="entry name" value="Rev_trsase/Diguanyl_cyclase"/>
</dbReference>
<keyword evidence="3" id="KW-0479">Metal-binding</keyword>
<keyword evidence="2" id="KW-0808">Transferase</keyword>
<dbReference type="GO" id="GO:0005657">
    <property type="term" value="C:replication fork"/>
    <property type="evidence" value="ECO:0007669"/>
    <property type="project" value="TreeGrafter"/>
</dbReference>
<dbReference type="InterPro" id="IPR052230">
    <property type="entry name" value="DNA_polymerase_eta"/>
</dbReference>
<evidence type="ECO:0000313" key="9">
    <source>
        <dbReference type="Proteomes" id="UP000243459"/>
    </source>
</evidence>
<dbReference type="Gene3D" id="3.30.70.270">
    <property type="match status" value="1"/>
</dbReference>
<dbReference type="GO" id="GO:0005634">
    <property type="term" value="C:nucleus"/>
    <property type="evidence" value="ECO:0007669"/>
    <property type="project" value="UniProtKB-SubCell"/>
</dbReference>
<accession>A0A5P1E8Q1</accession>
<dbReference type="PANTHER" id="PTHR45873:SF1">
    <property type="entry name" value="DNA POLYMERASE ETA"/>
    <property type="match status" value="1"/>
</dbReference>
<dbReference type="GO" id="GO:0046872">
    <property type="term" value="F:metal ion binding"/>
    <property type="evidence" value="ECO:0007669"/>
    <property type="project" value="UniProtKB-KW"/>
</dbReference>
<evidence type="ECO:0000256" key="6">
    <source>
        <dbReference type="ARBA" id="ARBA00023242"/>
    </source>
</evidence>
<evidence type="ECO:0000256" key="2">
    <source>
        <dbReference type="ARBA" id="ARBA00022679"/>
    </source>
</evidence>
<evidence type="ECO:0000256" key="1">
    <source>
        <dbReference type="ARBA" id="ARBA00004123"/>
    </source>
</evidence>
<dbReference type="GO" id="GO:0006281">
    <property type="term" value="P:DNA repair"/>
    <property type="evidence" value="ECO:0007669"/>
    <property type="project" value="UniProtKB-KW"/>
</dbReference>
<dbReference type="Proteomes" id="UP000243459">
    <property type="component" value="Chromosome 7"/>
</dbReference>
<protein>
    <submittedName>
        <fullName evidence="8">Uncharacterized protein</fullName>
    </submittedName>
</protein>
<dbReference type="PANTHER" id="PTHR45873">
    <property type="entry name" value="DNA POLYMERASE ETA"/>
    <property type="match status" value="1"/>
</dbReference>
<dbReference type="GO" id="GO:0035861">
    <property type="term" value="C:site of double-strand break"/>
    <property type="evidence" value="ECO:0007669"/>
    <property type="project" value="TreeGrafter"/>
</dbReference>
<evidence type="ECO:0000256" key="4">
    <source>
        <dbReference type="ARBA" id="ARBA00022763"/>
    </source>
</evidence>
<keyword evidence="4" id="KW-0227">DNA damage</keyword>
<dbReference type="AlphaFoldDB" id="A0A5P1E8Q1"/>
<gene>
    <name evidence="8" type="ORF">A4U43_C07F2230</name>
</gene>
<proteinExistence type="predicted"/>
<feature type="region of interest" description="Disordered" evidence="7">
    <location>
        <begin position="23"/>
        <end position="139"/>
    </location>
</feature>
<sequence>MLLKKFISDELDAVLQSDEVIQATNGTKKESKKTSNRESQEQQAKAIRSRGRIQTPQIQMMFLATMKKRRRSKKPKKRPAQKLKVDTKGSKRQKISAQKSKASSAGKKKPVDNDLEKSDESDGGKSEDDRSQSLGEEEEVKVVSILSLKERCERASIDEVYLDLTQAAESMLLETPPEVLEEIDEEMLKSHVLGVTV</sequence>
<keyword evidence="9" id="KW-1185">Reference proteome</keyword>
<reference evidence="9" key="1">
    <citation type="journal article" date="2017" name="Nat. Commun.">
        <title>The asparagus genome sheds light on the origin and evolution of a young Y chromosome.</title>
        <authorList>
            <person name="Harkess A."/>
            <person name="Zhou J."/>
            <person name="Xu C."/>
            <person name="Bowers J.E."/>
            <person name="Van der Hulst R."/>
            <person name="Ayyampalayam S."/>
            <person name="Mercati F."/>
            <person name="Riccardi P."/>
            <person name="McKain M.R."/>
            <person name="Kakrana A."/>
            <person name="Tang H."/>
            <person name="Ray J."/>
            <person name="Groenendijk J."/>
            <person name="Arikit S."/>
            <person name="Mathioni S.M."/>
            <person name="Nakano M."/>
            <person name="Shan H."/>
            <person name="Telgmann-Rauber A."/>
            <person name="Kanno A."/>
            <person name="Yue Z."/>
            <person name="Chen H."/>
            <person name="Li W."/>
            <person name="Chen Y."/>
            <person name="Xu X."/>
            <person name="Zhang Y."/>
            <person name="Luo S."/>
            <person name="Chen H."/>
            <person name="Gao J."/>
            <person name="Mao Z."/>
            <person name="Pires J.C."/>
            <person name="Luo M."/>
            <person name="Kudrna D."/>
            <person name="Wing R.A."/>
            <person name="Meyers B.C."/>
            <person name="Yi K."/>
            <person name="Kong H."/>
            <person name="Lavrijsen P."/>
            <person name="Sunseri F."/>
            <person name="Falavigna A."/>
            <person name="Ye Y."/>
            <person name="Leebens-Mack J.H."/>
            <person name="Chen G."/>
        </authorList>
    </citation>
    <scope>NUCLEOTIDE SEQUENCE [LARGE SCALE GENOMIC DNA]</scope>
    <source>
        <strain evidence="9">cv. DH0086</strain>
    </source>
</reference>
<keyword evidence="6" id="KW-0539">Nucleus</keyword>
<dbReference type="OrthoDB" id="5723at2759"/>
<dbReference type="GO" id="GO:0009314">
    <property type="term" value="P:response to radiation"/>
    <property type="evidence" value="ECO:0007669"/>
    <property type="project" value="TreeGrafter"/>
</dbReference>
<evidence type="ECO:0000256" key="7">
    <source>
        <dbReference type="SAM" id="MobiDB-lite"/>
    </source>
</evidence>
<feature type="compositionally biased region" description="Basic and acidic residues" evidence="7">
    <location>
        <begin position="109"/>
        <end position="131"/>
    </location>
</feature>
<dbReference type="GO" id="GO:0042276">
    <property type="term" value="P:error-prone translesion synthesis"/>
    <property type="evidence" value="ECO:0007669"/>
    <property type="project" value="TreeGrafter"/>
</dbReference>
<feature type="compositionally biased region" description="Basic and acidic residues" evidence="7">
    <location>
        <begin position="27"/>
        <end position="40"/>
    </location>
</feature>
<dbReference type="GO" id="GO:0003887">
    <property type="term" value="F:DNA-directed DNA polymerase activity"/>
    <property type="evidence" value="ECO:0007669"/>
    <property type="project" value="TreeGrafter"/>
</dbReference>
<evidence type="ECO:0000313" key="8">
    <source>
        <dbReference type="EMBL" id="ONK62275.1"/>
    </source>
</evidence>
<name>A0A5P1E8Q1_ASPOF</name>
<evidence type="ECO:0000256" key="3">
    <source>
        <dbReference type="ARBA" id="ARBA00022723"/>
    </source>
</evidence>
<evidence type="ECO:0000256" key="5">
    <source>
        <dbReference type="ARBA" id="ARBA00023204"/>
    </source>
</evidence>
<feature type="compositionally biased region" description="Basic residues" evidence="7">
    <location>
        <begin position="66"/>
        <end position="81"/>
    </location>
</feature>
<feature type="compositionally biased region" description="Low complexity" evidence="7">
    <location>
        <begin position="95"/>
        <end position="105"/>
    </location>
</feature>
<organism evidence="8 9">
    <name type="scientific">Asparagus officinalis</name>
    <name type="common">Garden asparagus</name>
    <dbReference type="NCBI Taxonomy" id="4686"/>
    <lineage>
        <taxon>Eukaryota</taxon>
        <taxon>Viridiplantae</taxon>
        <taxon>Streptophyta</taxon>
        <taxon>Embryophyta</taxon>
        <taxon>Tracheophyta</taxon>
        <taxon>Spermatophyta</taxon>
        <taxon>Magnoliopsida</taxon>
        <taxon>Liliopsida</taxon>
        <taxon>Asparagales</taxon>
        <taxon>Asparagaceae</taxon>
        <taxon>Asparagoideae</taxon>
        <taxon>Asparagus</taxon>
    </lineage>
</organism>
<keyword evidence="5" id="KW-0234">DNA repair</keyword>
<dbReference type="EMBL" id="CM007387">
    <property type="protein sequence ID" value="ONK62275.1"/>
    <property type="molecule type" value="Genomic_DNA"/>
</dbReference>
<comment type="subcellular location">
    <subcellularLocation>
        <location evidence="1">Nucleus</location>
    </subcellularLocation>
</comment>
<dbReference type="Gramene" id="ONK62275">
    <property type="protein sequence ID" value="ONK62275"/>
    <property type="gene ID" value="A4U43_C07F2230"/>
</dbReference>